<comment type="caution">
    <text evidence="4">The sequence shown here is derived from an EMBL/GenBank/DDBJ whole genome shotgun (WGS) entry which is preliminary data.</text>
</comment>
<dbReference type="PROSITE" id="PS51782">
    <property type="entry name" value="LYSM"/>
    <property type="match status" value="2"/>
</dbReference>
<sequence length="377" mass="41206">MKRSAFQLGDKYNKLREVFIDLFFDIELFSKDLRIYLGNVFGNWGKKVFFGKEVFVSVLYRKRGKYTRPLIHLGMSVLAGLSIIIAPAVAQEFPGRSIDPWSIPQSVTVVSASTQEASIQTNFSDGVRGEIIDYLVQRGDTVSSIAQKFDVSADTLLWQNNLTTKAAIKEGQTLQVLPITGVAHTVKKGDTVYSIAKKYDVDPQEIVNYPFNSFSNDETFQLAVGQVIVVPNGVKPADVLLPAPARIRQTTPDAGTIAGSGVFVWPVSGTISQRFVWYHKGLDIANRAAPDVLAADSGRVIAAGWDNSGYGNRVIVDHGNGYRTLYGHLQKVYVLPGQGVTRGNAIGKMGSTGRSTGIHLHFEVILNGVYLNPLSVL</sequence>
<dbReference type="InterPro" id="IPR016047">
    <property type="entry name" value="M23ase_b-sheet_dom"/>
</dbReference>
<evidence type="ECO:0000313" key="5">
    <source>
        <dbReference type="Proteomes" id="UP000034246"/>
    </source>
</evidence>
<dbReference type="Pfam" id="PF01551">
    <property type="entry name" value="Peptidase_M23"/>
    <property type="match status" value="1"/>
</dbReference>
<keyword evidence="1" id="KW-0732">Signal</keyword>
<dbReference type="AlphaFoldDB" id="A0A0G0RB52"/>
<dbReference type="EMBL" id="LBWP01000013">
    <property type="protein sequence ID" value="KKR10942.1"/>
    <property type="molecule type" value="Genomic_DNA"/>
</dbReference>
<feature type="transmembrane region" description="Helical" evidence="2">
    <location>
        <begin position="70"/>
        <end position="90"/>
    </location>
</feature>
<dbReference type="STRING" id="1618550.UT39_C0013G0005"/>
<organism evidence="4 5">
    <name type="scientific">Candidatus Woesebacteria bacterium GW2011_GWA1_39_21</name>
    <dbReference type="NCBI Taxonomy" id="1618550"/>
    <lineage>
        <taxon>Bacteria</taxon>
        <taxon>Candidatus Woeseibacteriota</taxon>
    </lineage>
</organism>
<dbReference type="Gene3D" id="2.70.70.10">
    <property type="entry name" value="Glucose Permease (Domain IIA)"/>
    <property type="match status" value="1"/>
</dbReference>
<keyword evidence="2" id="KW-1133">Transmembrane helix</keyword>
<evidence type="ECO:0000259" key="3">
    <source>
        <dbReference type="PROSITE" id="PS51782"/>
    </source>
</evidence>
<proteinExistence type="predicted"/>
<dbReference type="CDD" id="cd12797">
    <property type="entry name" value="M23_peptidase"/>
    <property type="match status" value="1"/>
</dbReference>
<reference evidence="4 5" key="1">
    <citation type="journal article" date="2015" name="Nature">
        <title>rRNA introns, odd ribosomes, and small enigmatic genomes across a large radiation of phyla.</title>
        <authorList>
            <person name="Brown C.T."/>
            <person name="Hug L.A."/>
            <person name="Thomas B.C."/>
            <person name="Sharon I."/>
            <person name="Castelle C.J."/>
            <person name="Singh A."/>
            <person name="Wilkins M.J."/>
            <person name="Williams K.H."/>
            <person name="Banfield J.F."/>
        </authorList>
    </citation>
    <scope>NUCLEOTIDE SEQUENCE [LARGE SCALE GENOMIC DNA]</scope>
</reference>
<dbReference type="Gene3D" id="3.10.350.10">
    <property type="entry name" value="LysM domain"/>
    <property type="match status" value="2"/>
</dbReference>
<keyword evidence="2" id="KW-0812">Transmembrane</keyword>
<dbReference type="InterPro" id="IPR036779">
    <property type="entry name" value="LysM_dom_sf"/>
</dbReference>
<dbReference type="InterPro" id="IPR050570">
    <property type="entry name" value="Cell_wall_metabolism_enzyme"/>
</dbReference>
<dbReference type="Proteomes" id="UP000034246">
    <property type="component" value="Unassembled WGS sequence"/>
</dbReference>
<feature type="domain" description="LysM" evidence="3">
    <location>
        <begin position="132"/>
        <end position="176"/>
    </location>
</feature>
<dbReference type="PATRIC" id="fig|1618550.3.peg.808"/>
<evidence type="ECO:0000313" key="4">
    <source>
        <dbReference type="EMBL" id="KKR10942.1"/>
    </source>
</evidence>
<feature type="domain" description="LysM" evidence="3">
    <location>
        <begin position="182"/>
        <end position="230"/>
    </location>
</feature>
<dbReference type="CDD" id="cd00118">
    <property type="entry name" value="LysM"/>
    <property type="match status" value="2"/>
</dbReference>
<dbReference type="PANTHER" id="PTHR21666">
    <property type="entry name" value="PEPTIDASE-RELATED"/>
    <property type="match status" value="1"/>
</dbReference>
<dbReference type="Pfam" id="PF01476">
    <property type="entry name" value="LysM"/>
    <property type="match status" value="2"/>
</dbReference>
<evidence type="ECO:0000256" key="2">
    <source>
        <dbReference type="SAM" id="Phobius"/>
    </source>
</evidence>
<name>A0A0G0RB52_9BACT</name>
<dbReference type="InterPro" id="IPR011055">
    <property type="entry name" value="Dup_hybrid_motif"/>
</dbReference>
<keyword evidence="2" id="KW-0472">Membrane</keyword>
<protein>
    <submittedName>
        <fullName evidence="4">Peptidase M23 family protein</fullName>
    </submittedName>
</protein>
<dbReference type="SUPFAM" id="SSF51261">
    <property type="entry name" value="Duplicated hybrid motif"/>
    <property type="match status" value="1"/>
</dbReference>
<gene>
    <name evidence="4" type="ORF">UT39_C0013G0005</name>
</gene>
<dbReference type="PANTHER" id="PTHR21666:SF289">
    <property type="entry name" value="L-ALA--D-GLU ENDOPEPTIDASE"/>
    <property type="match status" value="1"/>
</dbReference>
<dbReference type="SMART" id="SM00257">
    <property type="entry name" value="LysM"/>
    <property type="match status" value="2"/>
</dbReference>
<dbReference type="InterPro" id="IPR018392">
    <property type="entry name" value="LysM"/>
</dbReference>
<evidence type="ECO:0000256" key="1">
    <source>
        <dbReference type="ARBA" id="ARBA00022729"/>
    </source>
</evidence>
<accession>A0A0G0RB52</accession>
<dbReference type="GO" id="GO:0004222">
    <property type="term" value="F:metalloendopeptidase activity"/>
    <property type="evidence" value="ECO:0007669"/>
    <property type="project" value="TreeGrafter"/>
</dbReference>